<dbReference type="Ensembl" id="ENSSORT00005018273.1">
    <property type="protein sequence ID" value="ENSSORP00005017753.1"/>
    <property type="gene ID" value="ENSSORG00005008838.1"/>
</dbReference>
<evidence type="ECO:0000256" key="1">
    <source>
        <dbReference type="SAM" id="MobiDB-lite"/>
    </source>
</evidence>
<evidence type="ECO:0000313" key="3">
    <source>
        <dbReference type="Ensembl" id="ENSSORP00005017753.1"/>
    </source>
</evidence>
<feature type="compositionally biased region" description="Basic and acidic residues" evidence="1">
    <location>
        <begin position="53"/>
        <end position="66"/>
    </location>
</feature>
<dbReference type="InParanoid" id="A0A672ZMV4"/>
<dbReference type="InterPro" id="IPR058896">
    <property type="entry name" value="RNF6/12_N"/>
</dbReference>
<proteinExistence type="predicted"/>
<evidence type="ECO:0000259" key="2">
    <source>
        <dbReference type="Pfam" id="PF25914"/>
    </source>
</evidence>
<dbReference type="AlphaFoldDB" id="A0A672ZMV4"/>
<feature type="region of interest" description="Disordered" evidence="1">
    <location>
        <begin position="44"/>
        <end position="85"/>
    </location>
</feature>
<reference evidence="3" key="1">
    <citation type="submission" date="2019-06" db="EMBL/GenBank/DDBJ databases">
        <authorList>
            <consortium name="Wellcome Sanger Institute Data Sharing"/>
        </authorList>
    </citation>
    <scope>NUCLEOTIDE SEQUENCE [LARGE SCALE GENOMIC DNA]</scope>
</reference>
<sequence>MDPPSGGDERRRQAERLRREEAYYHFINELSEEEYRLMRDSNLLGTPGEVTAEELRQRLDGAKERVSSQPRTDAEPGAEASNGDSLLEWLNTFRRTGNATRSGQSGNQTWRAVITYYRRRKFCSTPASNYHVGPASKKDSTWRKP</sequence>
<dbReference type="Pfam" id="PF25914">
    <property type="entry name" value="RNF6_N"/>
    <property type="match status" value="1"/>
</dbReference>
<reference evidence="3" key="2">
    <citation type="submission" date="2025-08" db="UniProtKB">
        <authorList>
            <consortium name="Ensembl"/>
        </authorList>
    </citation>
    <scope>IDENTIFICATION</scope>
</reference>
<dbReference type="Proteomes" id="UP000472271">
    <property type="component" value="Chromosome 20"/>
</dbReference>
<organism evidence="3 4">
    <name type="scientific">Sphaeramia orbicularis</name>
    <name type="common">orbiculate cardinalfish</name>
    <dbReference type="NCBI Taxonomy" id="375764"/>
    <lineage>
        <taxon>Eukaryota</taxon>
        <taxon>Metazoa</taxon>
        <taxon>Chordata</taxon>
        <taxon>Craniata</taxon>
        <taxon>Vertebrata</taxon>
        <taxon>Euteleostomi</taxon>
        <taxon>Actinopterygii</taxon>
        <taxon>Neopterygii</taxon>
        <taxon>Teleostei</taxon>
        <taxon>Neoteleostei</taxon>
        <taxon>Acanthomorphata</taxon>
        <taxon>Gobiaria</taxon>
        <taxon>Kurtiformes</taxon>
        <taxon>Apogonoidei</taxon>
        <taxon>Apogonidae</taxon>
        <taxon>Apogoninae</taxon>
        <taxon>Sphaeramia</taxon>
    </lineage>
</organism>
<evidence type="ECO:0000313" key="4">
    <source>
        <dbReference type="Proteomes" id="UP000472271"/>
    </source>
</evidence>
<keyword evidence="4" id="KW-1185">Reference proteome</keyword>
<name>A0A672ZMV4_9TELE</name>
<accession>A0A672ZMV4</accession>
<feature type="domain" description="E3 ubiquitin-protein ligase RNF6/12 N-terminal" evidence="2">
    <location>
        <begin position="9"/>
        <end position="66"/>
    </location>
</feature>
<protein>
    <recommendedName>
        <fullName evidence="2">E3 ubiquitin-protein ligase RNF6/12 N-terminal domain-containing protein</fullName>
    </recommendedName>
</protein>
<reference evidence="3" key="3">
    <citation type="submission" date="2025-09" db="UniProtKB">
        <authorList>
            <consortium name="Ensembl"/>
        </authorList>
    </citation>
    <scope>IDENTIFICATION</scope>
</reference>